<dbReference type="Pfam" id="PF07724">
    <property type="entry name" value="AAA_2"/>
    <property type="match status" value="1"/>
</dbReference>
<dbReference type="RefSeq" id="WP_277639690.1">
    <property type="nucleotide sequence ID" value="NZ_JAJUIH010000010.1"/>
</dbReference>
<dbReference type="Gene3D" id="1.10.8.60">
    <property type="match status" value="1"/>
</dbReference>
<dbReference type="InterPro" id="IPR003593">
    <property type="entry name" value="AAA+_ATPase"/>
</dbReference>
<evidence type="ECO:0000256" key="4">
    <source>
        <dbReference type="ARBA" id="ARBA00022840"/>
    </source>
</evidence>
<dbReference type="InterPro" id="IPR027417">
    <property type="entry name" value="P-loop_NTPase"/>
</dbReference>
<feature type="binding site" evidence="6 7">
    <location>
        <position position="17"/>
    </location>
    <ligand>
        <name>Zn(2+)</name>
        <dbReference type="ChEBI" id="CHEBI:29105"/>
    </ligand>
</feature>
<reference evidence="9 10" key="1">
    <citation type="journal article" date="2018" name="Nat. Biotechnol.">
        <title>A standardized bacterial taxonomy based on genome phylogeny substantially revises the tree of life.</title>
        <authorList>
            <person name="Parks D.H."/>
            <person name="Chuvochina M."/>
            <person name="Waite D.W."/>
            <person name="Rinke C."/>
            <person name="Skarshewski A."/>
            <person name="Chaumeil P.A."/>
            <person name="Hugenholtz P."/>
        </authorList>
    </citation>
    <scope>NUCLEOTIDE SEQUENCE [LARGE SCALE GENOMIC DNA]</scope>
    <source>
        <strain evidence="9">UBA9667</strain>
    </source>
</reference>
<dbReference type="HAMAP" id="MF_00175">
    <property type="entry name" value="ClpX"/>
    <property type="match status" value="1"/>
</dbReference>
<keyword evidence="9" id="KW-0645">Protease</keyword>
<evidence type="ECO:0000256" key="5">
    <source>
        <dbReference type="ARBA" id="ARBA00023186"/>
    </source>
</evidence>
<comment type="subunit">
    <text evidence="6">Component of the ClpX-ClpP complex. Forms a hexameric ring that, in the presence of ATP, binds to fourteen ClpP subunits assembled into a disk-like structure with a central cavity, resembling the structure of eukaryotic proteasomes.</text>
</comment>
<dbReference type="Pfam" id="PF10431">
    <property type="entry name" value="ClpB_D2-small"/>
    <property type="match status" value="1"/>
</dbReference>
<dbReference type="Proteomes" id="UP000263098">
    <property type="component" value="Unassembled WGS sequence"/>
</dbReference>
<keyword evidence="4 6" id="KW-0067">ATP-binding</keyword>
<dbReference type="GO" id="GO:0005524">
    <property type="term" value="F:ATP binding"/>
    <property type="evidence" value="ECO:0007669"/>
    <property type="project" value="UniProtKB-UniRule"/>
</dbReference>
<evidence type="ECO:0000313" key="9">
    <source>
        <dbReference type="EMBL" id="HCK23793.1"/>
    </source>
</evidence>
<dbReference type="Gene3D" id="6.20.220.10">
    <property type="entry name" value="ClpX chaperone, C4-type zinc finger domain"/>
    <property type="match status" value="1"/>
</dbReference>
<dbReference type="GO" id="GO:0046983">
    <property type="term" value="F:protein dimerization activity"/>
    <property type="evidence" value="ECO:0007669"/>
    <property type="project" value="UniProtKB-UniRule"/>
</dbReference>
<feature type="binding site" evidence="6 7">
    <location>
        <position position="14"/>
    </location>
    <ligand>
        <name>Zn(2+)</name>
        <dbReference type="ChEBI" id="CHEBI:29105"/>
    </ligand>
</feature>
<dbReference type="GO" id="GO:0008270">
    <property type="term" value="F:zinc ion binding"/>
    <property type="evidence" value="ECO:0007669"/>
    <property type="project" value="UniProtKB-UniRule"/>
</dbReference>
<keyword evidence="2 6" id="KW-0547">Nucleotide-binding</keyword>
<dbReference type="EMBL" id="DPVG01000117">
    <property type="protein sequence ID" value="HCK23793.1"/>
    <property type="molecule type" value="Genomic_DNA"/>
</dbReference>
<dbReference type="InterPro" id="IPR050052">
    <property type="entry name" value="ATP-dep_Clp_protease_ClpX"/>
</dbReference>
<dbReference type="InterPro" id="IPR003959">
    <property type="entry name" value="ATPase_AAA_core"/>
</dbReference>
<feature type="binding site" evidence="6">
    <location>
        <begin position="123"/>
        <end position="130"/>
    </location>
    <ligand>
        <name>ATP</name>
        <dbReference type="ChEBI" id="CHEBI:30616"/>
    </ligand>
</feature>
<organism evidence="9 10">
    <name type="scientific">Bacteroides graminisolvens</name>
    <dbReference type="NCBI Taxonomy" id="477666"/>
    <lineage>
        <taxon>Bacteria</taxon>
        <taxon>Pseudomonadati</taxon>
        <taxon>Bacteroidota</taxon>
        <taxon>Bacteroidia</taxon>
        <taxon>Bacteroidales</taxon>
        <taxon>Bacteroidaceae</taxon>
        <taxon>Bacteroides</taxon>
    </lineage>
</organism>
<dbReference type="SUPFAM" id="SSF57716">
    <property type="entry name" value="Glucocorticoid receptor-like (DNA-binding domain)"/>
    <property type="match status" value="1"/>
</dbReference>
<keyword evidence="3 6" id="KW-0862">Zinc</keyword>
<dbReference type="InterPro" id="IPR010603">
    <property type="entry name" value="Znf_CppX_C4"/>
</dbReference>
<sequence length="417" mass="46239">MSNSKSNKTVKQKCSFCGRDESQVGFLITGINGCICDLCTQQAYDITKEAMSGKNKGEATELNLKELPKPTDIKAFLDQYVIGQYEAKRSLSVAVYNHYKRLLQETTNDDVEIEKSNIIMVGSTGTGKTLLARTIAKLLHVPFTIVDATVLTEAGYVGEDIESILTRLLQVADYNVAEAEKGIVFIDEIDKIARKSDNPSITRDVSGEGVQQGLLKLLEGSVVNVPPQGGRKHPDQKMIAVNTKNILFICGGAFDGIEKKIAQRLNTHVVGYGATQKNTLIDKGNLMQYIAPQDLKSFGLIPEIIGRLPILTSLQPLDREALRAILTEPKNSIIKQYVKLFEMDKVKLTFQDEVLEYIVDKAVEYKLGARGLRSIVEAIMIDAMFELPSQNKKKYEVTLEYAKAQLEKANMARLQTA</sequence>
<comment type="caution">
    <text evidence="9">The sequence shown here is derived from an EMBL/GenBank/DDBJ whole genome shotgun (WGS) entry which is preliminary data.</text>
</comment>
<dbReference type="SMART" id="SM00994">
    <property type="entry name" value="zf-C4_ClpX"/>
    <property type="match status" value="1"/>
</dbReference>
<dbReference type="GO" id="GO:0051603">
    <property type="term" value="P:proteolysis involved in protein catabolic process"/>
    <property type="evidence" value="ECO:0007669"/>
    <property type="project" value="TreeGrafter"/>
</dbReference>
<dbReference type="InterPro" id="IPR046425">
    <property type="entry name" value="ClpX_bact"/>
</dbReference>
<comment type="similarity">
    <text evidence="6 7">Belongs to the ClpX chaperone family.</text>
</comment>
<protein>
    <recommendedName>
        <fullName evidence="6">ATP-dependent Clp protease ATP-binding subunit ClpX</fullName>
    </recommendedName>
</protein>
<evidence type="ECO:0000256" key="3">
    <source>
        <dbReference type="ARBA" id="ARBA00022833"/>
    </source>
</evidence>
<dbReference type="AlphaFoldDB" id="A0A3D2SC19"/>
<name>A0A3D2SC19_9BACE</name>
<dbReference type="GO" id="GO:0140662">
    <property type="term" value="F:ATP-dependent protein folding chaperone"/>
    <property type="evidence" value="ECO:0007669"/>
    <property type="project" value="InterPro"/>
</dbReference>
<dbReference type="GO" id="GO:0051301">
    <property type="term" value="P:cell division"/>
    <property type="evidence" value="ECO:0007669"/>
    <property type="project" value="TreeGrafter"/>
</dbReference>
<dbReference type="Gene3D" id="3.40.50.300">
    <property type="entry name" value="P-loop containing nucleotide triphosphate hydrolases"/>
    <property type="match status" value="1"/>
</dbReference>
<dbReference type="InterPro" id="IPR038366">
    <property type="entry name" value="Znf_CppX_C4_sf"/>
</dbReference>
<dbReference type="SMART" id="SM00382">
    <property type="entry name" value="AAA"/>
    <property type="match status" value="1"/>
</dbReference>
<dbReference type="PANTHER" id="PTHR48102:SF7">
    <property type="entry name" value="ATP-DEPENDENT CLP PROTEASE ATP-BINDING SUBUNIT CLPX-LIKE, MITOCHONDRIAL"/>
    <property type="match status" value="1"/>
</dbReference>
<evidence type="ECO:0000256" key="6">
    <source>
        <dbReference type="HAMAP-Rule" id="MF_00175"/>
    </source>
</evidence>
<dbReference type="InterPro" id="IPR019489">
    <property type="entry name" value="Clp_ATPase_C"/>
</dbReference>
<dbReference type="GO" id="GO:0051082">
    <property type="term" value="F:unfolded protein binding"/>
    <property type="evidence" value="ECO:0007669"/>
    <property type="project" value="UniProtKB-UniRule"/>
</dbReference>
<keyword evidence="5 6" id="KW-0143">Chaperone</keyword>
<gene>
    <name evidence="6" type="primary">clpX</name>
    <name evidence="9" type="ORF">DHW31_03265</name>
</gene>
<dbReference type="SMART" id="SM01086">
    <property type="entry name" value="ClpB_D2-small"/>
    <property type="match status" value="1"/>
</dbReference>
<dbReference type="GO" id="GO:0016887">
    <property type="term" value="F:ATP hydrolysis activity"/>
    <property type="evidence" value="ECO:0007669"/>
    <property type="project" value="InterPro"/>
</dbReference>
<evidence type="ECO:0000259" key="8">
    <source>
        <dbReference type="PROSITE" id="PS51902"/>
    </source>
</evidence>
<dbReference type="PROSITE" id="PS51902">
    <property type="entry name" value="CLPX_ZB"/>
    <property type="match status" value="1"/>
</dbReference>
<dbReference type="InterPro" id="IPR059188">
    <property type="entry name" value="Znf_CLPX-like"/>
</dbReference>
<dbReference type="NCBIfam" id="TIGR00382">
    <property type="entry name" value="clpX"/>
    <property type="match status" value="1"/>
</dbReference>
<dbReference type="NCBIfam" id="NF003745">
    <property type="entry name" value="PRK05342.1"/>
    <property type="match status" value="1"/>
</dbReference>
<feature type="domain" description="ClpX-type ZB" evidence="8">
    <location>
        <begin position="1"/>
        <end position="55"/>
    </location>
</feature>
<dbReference type="FunFam" id="1.10.8.60:FF:000002">
    <property type="entry name" value="ATP-dependent Clp protease ATP-binding subunit ClpX"/>
    <property type="match status" value="1"/>
</dbReference>
<dbReference type="Pfam" id="PF06689">
    <property type="entry name" value="zf-C4_ClpX"/>
    <property type="match status" value="1"/>
</dbReference>
<dbReference type="CDD" id="cd19497">
    <property type="entry name" value="RecA-like_ClpX"/>
    <property type="match status" value="1"/>
</dbReference>
<keyword evidence="9" id="KW-0378">Hydrolase</keyword>
<comment type="function">
    <text evidence="6">ATP-dependent specificity component of the Clp protease. It directs the protease to specific substrates. Can perform chaperone functions in the absence of ClpP.</text>
</comment>
<evidence type="ECO:0000256" key="7">
    <source>
        <dbReference type="PROSITE-ProRule" id="PRU01250"/>
    </source>
</evidence>
<dbReference type="FunFam" id="3.40.50.300:FF:000005">
    <property type="entry name" value="ATP-dependent Clp protease ATP-binding subunit ClpX"/>
    <property type="match status" value="1"/>
</dbReference>
<evidence type="ECO:0000256" key="1">
    <source>
        <dbReference type="ARBA" id="ARBA00022723"/>
    </source>
</evidence>
<feature type="binding site" evidence="6 7">
    <location>
        <position position="39"/>
    </location>
    <ligand>
        <name>Zn(2+)</name>
        <dbReference type="ChEBI" id="CHEBI:29105"/>
    </ligand>
</feature>
<dbReference type="SUPFAM" id="SSF52540">
    <property type="entry name" value="P-loop containing nucleoside triphosphate hydrolases"/>
    <property type="match status" value="1"/>
</dbReference>
<evidence type="ECO:0000313" key="10">
    <source>
        <dbReference type="Proteomes" id="UP000263098"/>
    </source>
</evidence>
<accession>A0A3D2SC19</accession>
<evidence type="ECO:0000256" key="2">
    <source>
        <dbReference type="ARBA" id="ARBA00022741"/>
    </source>
</evidence>
<dbReference type="InterPro" id="IPR004487">
    <property type="entry name" value="Clp_protease_ATP-bd_su_ClpX"/>
</dbReference>
<feature type="binding site" evidence="6 7">
    <location>
        <position position="36"/>
    </location>
    <ligand>
        <name>Zn(2+)</name>
        <dbReference type="ChEBI" id="CHEBI:29105"/>
    </ligand>
</feature>
<dbReference type="PANTHER" id="PTHR48102">
    <property type="entry name" value="ATP-DEPENDENT CLP PROTEASE ATP-BINDING SUBUNIT CLPX-LIKE, MITOCHONDRIAL-RELATED"/>
    <property type="match status" value="1"/>
</dbReference>
<dbReference type="GO" id="GO:0008233">
    <property type="term" value="F:peptidase activity"/>
    <property type="evidence" value="ECO:0007669"/>
    <property type="project" value="UniProtKB-KW"/>
</dbReference>
<proteinExistence type="inferred from homology"/>
<dbReference type="GO" id="GO:0009376">
    <property type="term" value="C:HslUV protease complex"/>
    <property type="evidence" value="ECO:0007669"/>
    <property type="project" value="TreeGrafter"/>
</dbReference>
<keyword evidence="1 6" id="KW-0479">Metal-binding</keyword>